<feature type="region of interest" description="Disordered" evidence="3">
    <location>
        <begin position="1016"/>
        <end position="1071"/>
    </location>
</feature>
<reference evidence="5 6" key="1">
    <citation type="submission" date="2024-01" db="EMBL/GenBank/DDBJ databases">
        <title>Complete genome of Cladobotryum mycophilum ATHUM6906.</title>
        <authorList>
            <person name="Christinaki A.C."/>
            <person name="Myridakis A.I."/>
            <person name="Kouvelis V.N."/>
        </authorList>
    </citation>
    <scope>NUCLEOTIDE SEQUENCE [LARGE SCALE GENOMIC DNA]</scope>
    <source>
        <strain evidence="5 6">ATHUM6906</strain>
    </source>
</reference>
<keyword evidence="5" id="KW-0695">RNA-directed DNA polymerase</keyword>
<protein>
    <submittedName>
        <fullName evidence="5">Reverse transcriptase</fullName>
    </submittedName>
</protein>
<evidence type="ECO:0000256" key="3">
    <source>
        <dbReference type="SAM" id="MobiDB-lite"/>
    </source>
</evidence>
<dbReference type="Proteomes" id="UP001338125">
    <property type="component" value="Unassembled WGS sequence"/>
</dbReference>
<evidence type="ECO:0000256" key="2">
    <source>
        <dbReference type="ARBA" id="ARBA00023128"/>
    </source>
</evidence>
<organism evidence="5 6">
    <name type="scientific">Cladobotryum mycophilum</name>
    <dbReference type="NCBI Taxonomy" id="491253"/>
    <lineage>
        <taxon>Eukaryota</taxon>
        <taxon>Fungi</taxon>
        <taxon>Dikarya</taxon>
        <taxon>Ascomycota</taxon>
        <taxon>Pezizomycotina</taxon>
        <taxon>Sordariomycetes</taxon>
        <taxon>Hypocreomycetidae</taxon>
        <taxon>Hypocreales</taxon>
        <taxon>Hypocreaceae</taxon>
        <taxon>Cladobotryum</taxon>
    </lineage>
</organism>
<feature type="domain" description="Reverse transcriptase" evidence="4">
    <location>
        <begin position="508"/>
        <end position="741"/>
    </location>
</feature>
<gene>
    <name evidence="5" type="ORF">PT974_03099</name>
</gene>
<evidence type="ECO:0000313" key="5">
    <source>
        <dbReference type="EMBL" id="KAK5994717.1"/>
    </source>
</evidence>
<accession>A0ABR0SRB8</accession>
<keyword evidence="5" id="KW-0808">Transferase</keyword>
<evidence type="ECO:0000313" key="6">
    <source>
        <dbReference type="Proteomes" id="UP001338125"/>
    </source>
</evidence>
<feature type="compositionally biased region" description="Low complexity" evidence="3">
    <location>
        <begin position="1031"/>
        <end position="1046"/>
    </location>
</feature>
<dbReference type="InterPro" id="IPR000477">
    <property type="entry name" value="RT_dom"/>
</dbReference>
<dbReference type="SUPFAM" id="SSF56672">
    <property type="entry name" value="DNA/RNA polymerases"/>
    <property type="match status" value="1"/>
</dbReference>
<keyword evidence="6" id="KW-1185">Reference proteome</keyword>
<evidence type="ECO:0000256" key="1">
    <source>
        <dbReference type="ARBA" id="ARBA00004173"/>
    </source>
</evidence>
<dbReference type="InterPro" id="IPR043502">
    <property type="entry name" value="DNA/RNA_pol_sf"/>
</dbReference>
<comment type="subcellular location">
    <subcellularLocation>
        <location evidence="1">Mitochondrion</location>
    </subcellularLocation>
</comment>
<proteinExistence type="predicted"/>
<name>A0ABR0SRB8_9HYPO</name>
<dbReference type="Pfam" id="PF00078">
    <property type="entry name" value="RVT_1"/>
    <property type="match status" value="1"/>
</dbReference>
<evidence type="ECO:0000259" key="4">
    <source>
        <dbReference type="PROSITE" id="PS50878"/>
    </source>
</evidence>
<comment type="caution">
    <text evidence="5">The sequence shown here is derived from an EMBL/GenBank/DDBJ whole genome shotgun (WGS) entry which is preliminary data.</text>
</comment>
<keyword evidence="5" id="KW-0548">Nucleotidyltransferase</keyword>
<dbReference type="GO" id="GO:0003964">
    <property type="term" value="F:RNA-directed DNA polymerase activity"/>
    <property type="evidence" value="ECO:0007669"/>
    <property type="project" value="UniProtKB-KW"/>
</dbReference>
<keyword evidence="2" id="KW-0496">Mitochondrion</keyword>
<dbReference type="EMBL" id="JAVFKD010000004">
    <property type="protein sequence ID" value="KAK5994717.1"/>
    <property type="molecule type" value="Genomic_DNA"/>
</dbReference>
<dbReference type="PROSITE" id="PS50878">
    <property type="entry name" value="RT_POL"/>
    <property type="match status" value="1"/>
</dbReference>
<dbReference type="PANTHER" id="PTHR19446">
    <property type="entry name" value="REVERSE TRANSCRIPTASES"/>
    <property type="match status" value="1"/>
</dbReference>
<feature type="region of interest" description="Disordered" evidence="3">
    <location>
        <begin position="94"/>
        <end position="174"/>
    </location>
</feature>
<sequence length="1201" mass="130197">MPYTVSLKASQLATILESHCTPLGLVACPICYTACLGQHGIHTHQAKAHNIAGTNPSSNLARRAATQSVRPNSPLAIHLNQGRKRRSSYDLIHPATRLRNRSPDAPDNLEDQGLGKGKGKERARSRASSMTSLPSLSDLFDSDDPNEVIDLTDKPDNWEGPMSLKRPTSPERLIGPKKLRIPDDLIGLEGLANSKRLANPEKPIDPVTLAKSKGPITSRTLAESAWAAMVDTAATATTAATGATAATGTTAAIGATAATGATTATATTAATGATEATEAIGNPRALEKQHLQALKPSLDAPTTQILLAFSPVHVPENRLHARHAAVFIATAKRLAEAFLAKPTEKALLHFLILPRVLGLGIQEGQLVATLRDFPQNLDSLQTLIQVKGPEETPQNLDPTKQAIRLLEMGYLGRASRALYENAPMAADSPETRAQLLEKHPIGPKNPFISNKARPAAGQSITQKTILKAIKSISPEKASGLSGWTRPLLDLASRESSTIEFLRLLADMIRQGTAPGARLLCASRLIALRKPDKGIRPIAIGDIIYRLAMKAILITSFKTSMLLPNQLGVNSPGGVEPAIFLLEEAITGNNTSGIAKIASLDLANAFNSVSRLAIAGAIATYAPTFYKAAAWAYNNPSILVTAAGAIVASSEGVRQGDPLGPLLFSLAFRPTLEALITRLPKANIVAYLDDVYILDKDPQIPILSKITETFQKSPVTLNLAKSKEYKVSSLRQNGLGALGTFIGPLSTRKAFLEAKISKFSATITALEDLPKQYSLLLLRGSVHLLLRHLLRQLDPRGLEVQWATLDNLIKDSIQGLASRSPKGQPSNLMELNKAQLDLVALPAREGGLGIPLYKEFALKIYQAARNASQPILDKILGRNIARSQPKEPFQTAKEVLIEATSLRIERLAEVLYPDQLRARIENSSYLSRKWLQVLPTQKQHIIADQEVAEALRNRLLIPVKLGNSLCNSCGEKASLGHEDVCKGASRRWINRHNQITRAIYKTLASRANLEVEIEPSLTPYIPSGPKDPQDPQDPQNPQNLQNPQDPLSAPGPSTQGPRPQDPLKTPRPQTHQKADLAITLGSSRYFYDIQIVAINKPSARPEAYSTLAEAAKEKQRKYEYLGPFFRPIIISSGGLFEKEASKHYKELQKAAGPTAATWMDNQIGLILAKTRAQSALSIAKDIPRTIEKTWEARKSIRKTKTN</sequence>